<dbReference type="Proteomes" id="UP000032141">
    <property type="component" value="Chromosome C7"/>
</dbReference>
<proteinExistence type="predicted"/>
<reference evidence="1 2" key="1">
    <citation type="journal article" date="2014" name="Genome Biol.">
        <title>Transcriptome and methylome profiling reveals relics of genome dominance in the mesopolyploid Brassica oleracea.</title>
        <authorList>
            <person name="Parkin I.A."/>
            <person name="Koh C."/>
            <person name="Tang H."/>
            <person name="Robinson S.J."/>
            <person name="Kagale S."/>
            <person name="Clarke W.E."/>
            <person name="Town C.D."/>
            <person name="Nixon J."/>
            <person name="Krishnakumar V."/>
            <person name="Bidwell S.L."/>
            <person name="Denoeud F."/>
            <person name="Belcram H."/>
            <person name="Links M.G."/>
            <person name="Just J."/>
            <person name="Clarke C."/>
            <person name="Bender T."/>
            <person name="Huebert T."/>
            <person name="Mason A.S."/>
            <person name="Pires J.C."/>
            <person name="Barker G."/>
            <person name="Moore J."/>
            <person name="Walley P.G."/>
            <person name="Manoli S."/>
            <person name="Batley J."/>
            <person name="Edwards D."/>
            <person name="Nelson M.N."/>
            <person name="Wang X."/>
            <person name="Paterson A.H."/>
            <person name="King G."/>
            <person name="Bancroft I."/>
            <person name="Chalhoub B."/>
            <person name="Sharpe A.G."/>
        </authorList>
    </citation>
    <scope>NUCLEOTIDE SEQUENCE</scope>
    <source>
        <strain evidence="1 2">cv. TO1000</strain>
    </source>
</reference>
<organism evidence="1 2">
    <name type="scientific">Brassica oleracea var. oleracea</name>
    <dbReference type="NCBI Taxonomy" id="109376"/>
    <lineage>
        <taxon>Eukaryota</taxon>
        <taxon>Viridiplantae</taxon>
        <taxon>Streptophyta</taxon>
        <taxon>Embryophyta</taxon>
        <taxon>Tracheophyta</taxon>
        <taxon>Spermatophyta</taxon>
        <taxon>Magnoliopsida</taxon>
        <taxon>eudicotyledons</taxon>
        <taxon>Gunneridae</taxon>
        <taxon>Pentapetalae</taxon>
        <taxon>rosids</taxon>
        <taxon>malvids</taxon>
        <taxon>Brassicales</taxon>
        <taxon>Brassicaceae</taxon>
        <taxon>Brassiceae</taxon>
        <taxon>Brassica</taxon>
    </lineage>
</organism>
<dbReference type="HOGENOM" id="CLU_1542218_0_0_1"/>
<keyword evidence="2" id="KW-1185">Reference proteome</keyword>
<protein>
    <submittedName>
        <fullName evidence="1">Uncharacterized protein</fullName>
    </submittedName>
</protein>
<accession>A0A0D3D2Q3</accession>
<sequence>MAFISLLSPQDRADSASWIMDGKVKQSRRAPIHHLLSTLSSSVQDDVDVRSRSSMVVALRRVSLTSASPRLKPMTAPSRVVLSAFAAIGINSHRRVSAPSLPARHHLVGAMGQGNKNKKDTCPIYLENQKPESCQDKPACLSACKKKTEGSGMQEITTGCISGNKCACYVPCPK</sequence>
<evidence type="ECO:0000313" key="2">
    <source>
        <dbReference type="Proteomes" id="UP000032141"/>
    </source>
</evidence>
<reference evidence="1" key="2">
    <citation type="submission" date="2015-03" db="UniProtKB">
        <authorList>
            <consortium name="EnsemblPlants"/>
        </authorList>
    </citation>
    <scope>IDENTIFICATION</scope>
</reference>
<dbReference type="OMA" id="DSASWIM"/>
<evidence type="ECO:0000313" key="1">
    <source>
        <dbReference type="EnsemblPlants" id="Bo7g006090.1"/>
    </source>
</evidence>
<dbReference type="Gramene" id="Bo7g006090.1">
    <property type="protein sequence ID" value="Bo7g006090.1"/>
    <property type="gene ID" value="Bo7g006090"/>
</dbReference>
<dbReference type="EnsemblPlants" id="Bo7g006090.1">
    <property type="protein sequence ID" value="Bo7g006090.1"/>
    <property type="gene ID" value="Bo7g006090"/>
</dbReference>
<dbReference type="AlphaFoldDB" id="A0A0D3D2Q3"/>
<name>A0A0D3D2Q3_BRAOL</name>